<name>A0A1B1AKI8_9PROT</name>
<dbReference type="AlphaFoldDB" id="A0A1B1AKI8"/>
<dbReference type="STRING" id="1759059.ATE48_14450"/>
<gene>
    <name evidence="2" type="ORF">ATE48_14450</name>
</gene>
<reference evidence="2 3" key="1">
    <citation type="submission" date="2015-11" db="EMBL/GenBank/DDBJ databases">
        <title>Whole-Genome Sequence of Candidatus Oderbacter manganicum from the National Park Lower Oder Valley, Germany.</title>
        <authorList>
            <person name="Braun B."/>
            <person name="Liere K."/>
            <person name="Szewzyk U."/>
        </authorList>
    </citation>
    <scope>NUCLEOTIDE SEQUENCE [LARGE SCALE GENOMIC DNA]</scope>
    <source>
        <strain evidence="2 3">OTSz_A_272</strain>
    </source>
</reference>
<evidence type="ECO:0000313" key="2">
    <source>
        <dbReference type="EMBL" id="ANP47030.1"/>
    </source>
</evidence>
<protein>
    <submittedName>
        <fullName evidence="2">Uncharacterized protein</fullName>
    </submittedName>
</protein>
<feature type="signal peptide" evidence="1">
    <location>
        <begin position="1"/>
        <end position="23"/>
    </location>
</feature>
<sequence>MKNFLMSAMALTAVLVLPGVASADDVSDRNQAISICRAEVQAQAGADATVRLDQVRVRPRAVRVELDLWRNGQLQNVRCEVTRGHELTIAAISPTVQTASLAQ</sequence>
<dbReference type="RefSeq" id="WP_066772665.1">
    <property type="nucleotide sequence ID" value="NZ_CP013244.1"/>
</dbReference>
<dbReference type="Proteomes" id="UP000092498">
    <property type="component" value="Chromosome"/>
</dbReference>
<feature type="chain" id="PRO_5008518959" evidence="1">
    <location>
        <begin position="24"/>
        <end position="103"/>
    </location>
</feature>
<keyword evidence="3" id="KW-1185">Reference proteome</keyword>
<dbReference type="InParanoid" id="A0A1B1AKI8"/>
<dbReference type="EMBL" id="CP013244">
    <property type="protein sequence ID" value="ANP47030.1"/>
    <property type="molecule type" value="Genomic_DNA"/>
</dbReference>
<accession>A0A1B1AKI8</accession>
<organism evidence="2 3">
    <name type="scientific">Candidatus Viadribacter manganicus</name>
    <dbReference type="NCBI Taxonomy" id="1759059"/>
    <lineage>
        <taxon>Bacteria</taxon>
        <taxon>Pseudomonadati</taxon>
        <taxon>Pseudomonadota</taxon>
        <taxon>Alphaproteobacteria</taxon>
        <taxon>Hyphomonadales</taxon>
        <taxon>Hyphomonadaceae</taxon>
        <taxon>Candidatus Viadribacter</taxon>
    </lineage>
</organism>
<dbReference type="OrthoDB" id="9915075at2"/>
<evidence type="ECO:0000313" key="3">
    <source>
        <dbReference type="Proteomes" id="UP000092498"/>
    </source>
</evidence>
<evidence type="ECO:0000256" key="1">
    <source>
        <dbReference type="SAM" id="SignalP"/>
    </source>
</evidence>
<proteinExistence type="predicted"/>
<dbReference type="KEGG" id="cbot:ATE48_14450"/>
<keyword evidence="1" id="KW-0732">Signal</keyword>